<sequence>TNGHGGEWVERTATEEEEEEEEEEGGALLPSNVKTTAHPQHYIMANPQPILNGNSTPSSEGPLAKNQETQDQDPVKPRIDNSVLTISDSVLSCIGATPLVRLDRLAKKYGLKCNLLAKLEYYNAGGSVKDRIALRMIVEAEREGLLIPGKSVIIEPTSGNTGIGLALAAAMYNSHARKDEQREDQYDESLGTEIVRTPTEAAFDSPDSHLSVAARLEKAIPGAIILNQYRIDSVEILITYIKVLIYISRLFPKDPQSHFDTTGLEIIQAIENTPSTGTRPSSGIVDLFIAGAGTGGTISGVSRRLKTHYGAERVKSIAVDPVGSILAKPESLNSPGIQNYLTEGTGYDFEPQVLDYSVIDQWIKVTDPQSFQTLRELIKLEGTLCGGSSGQAIYAALNYLKKPALSSDSGNGDGNGNGNLDAGQGWEKYGQNPRVNVVVLCADSIRNYITKDWLIEGTEDSETTEAALLAQAHAHPQKQQS</sequence>
<evidence type="ECO:0000256" key="2">
    <source>
        <dbReference type="ARBA" id="ARBA00007103"/>
    </source>
</evidence>
<evidence type="ECO:0000313" key="7">
    <source>
        <dbReference type="Proteomes" id="UP000239156"/>
    </source>
</evidence>
<dbReference type="PANTHER" id="PTHR10314">
    <property type="entry name" value="CYSTATHIONINE BETA-SYNTHASE"/>
    <property type="match status" value="1"/>
</dbReference>
<dbReference type="AlphaFoldDB" id="A0A2S4V067"/>
<feature type="non-terminal residue" evidence="6">
    <location>
        <position position="481"/>
    </location>
</feature>
<dbReference type="Proteomes" id="UP000239156">
    <property type="component" value="Unassembled WGS sequence"/>
</dbReference>
<evidence type="ECO:0000256" key="1">
    <source>
        <dbReference type="ARBA" id="ARBA00001933"/>
    </source>
</evidence>
<gene>
    <name evidence="6" type="ORF">PSTT_11504</name>
</gene>
<dbReference type="InterPro" id="IPR036052">
    <property type="entry name" value="TrpB-like_PALP_sf"/>
</dbReference>
<evidence type="ECO:0000313" key="6">
    <source>
        <dbReference type="EMBL" id="POW02845.1"/>
    </source>
</evidence>
<dbReference type="Gene3D" id="3.40.50.1100">
    <property type="match status" value="3"/>
</dbReference>
<protein>
    <recommendedName>
        <fullName evidence="5">Tryptophan synthase beta chain-like PALP domain-containing protein</fullName>
    </recommendedName>
</protein>
<dbReference type="Pfam" id="PF00291">
    <property type="entry name" value="PALP"/>
    <property type="match status" value="1"/>
</dbReference>
<dbReference type="VEuPathDB" id="FungiDB:PSHT_13091"/>
<comment type="cofactor">
    <cofactor evidence="1">
        <name>pyridoxal 5'-phosphate</name>
        <dbReference type="ChEBI" id="CHEBI:597326"/>
    </cofactor>
</comment>
<evidence type="ECO:0000256" key="4">
    <source>
        <dbReference type="SAM" id="MobiDB-lite"/>
    </source>
</evidence>
<evidence type="ECO:0000256" key="3">
    <source>
        <dbReference type="ARBA" id="ARBA00022898"/>
    </source>
</evidence>
<dbReference type="FunFam" id="3.40.50.1100:FF:000118">
    <property type="entry name" value="Related to CYS4-cystathionine beta-synthase"/>
    <property type="match status" value="1"/>
</dbReference>
<proteinExistence type="inferred from homology"/>
<dbReference type="EMBL" id="PKSL01000135">
    <property type="protein sequence ID" value="POW02845.1"/>
    <property type="molecule type" value="Genomic_DNA"/>
</dbReference>
<keyword evidence="7" id="KW-1185">Reference proteome</keyword>
<organism evidence="6 7">
    <name type="scientific">Puccinia striiformis</name>
    <dbReference type="NCBI Taxonomy" id="27350"/>
    <lineage>
        <taxon>Eukaryota</taxon>
        <taxon>Fungi</taxon>
        <taxon>Dikarya</taxon>
        <taxon>Basidiomycota</taxon>
        <taxon>Pucciniomycotina</taxon>
        <taxon>Pucciniomycetes</taxon>
        <taxon>Pucciniales</taxon>
        <taxon>Pucciniaceae</taxon>
        <taxon>Puccinia</taxon>
    </lineage>
</organism>
<feature type="compositionally biased region" description="Acidic residues" evidence="4">
    <location>
        <begin position="15"/>
        <end position="25"/>
    </location>
</feature>
<evidence type="ECO:0000259" key="5">
    <source>
        <dbReference type="Pfam" id="PF00291"/>
    </source>
</evidence>
<reference evidence="6" key="1">
    <citation type="submission" date="2017-12" db="EMBL/GenBank/DDBJ databases">
        <title>Gene loss provides genomic basis for host adaptation in cereal stripe rust fungi.</title>
        <authorList>
            <person name="Xia C."/>
        </authorList>
    </citation>
    <scope>NUCLEOTIDE SEQUENCE [LARGE SCALE GENOMIC DNA]</scope>
    <source>
        <strain evidence="6">93-210</strain>
    </source>
</reference>
<accession>A0A2S4V067</accession>
<dbReference type="InterPro" id="IPR001926">
    <property type="entry name" value="TrpB-like_PALP"/>
</dbReference>
<feature type="compositionally biased region" description="Polar residues" evidence="4">
    <location>
        <begin position="49"/>
        <end position="59"/>
    </location>
</feature>
<feature type="non-terminal residue" evidence="6">
    <location>
        <position position="1"/>
    </location>
</feature>
<dbReference type="InterPro" id="IPR001216">
    <property type="entry name" value="P-phosphate_BS"/>
</dbReference>
<comment type="caution">
    <text evidence="6">The sequence shown here is derived from an EMBL/GenBank/DDBJ whole genome shotgun (WGS) entry which is preliminary data.</text>
</comment>
<dbReference type="VEuPathDB" id="FungiDB:PSTT_11504"/>
<dbReference type="InterPro" id="IPR050214">
    <property type="entry name" value="Cys_Synth/Cystath_Beta-Synth"/>
</dbReference>
<keyword evidence="3" id="KW-0663">Pyridoxal phosphate</keyword>
<feature type="domain" description="Tryptophan synthase beta chain-like PALP" evidence="5">
    <location>
        <begin position="92"/>
        <end position="408"/>
    </location>
</feature>
<dbReference type="CDD" id="cd01561">
    <property type="entry name" value="CBS_like"/>
    <property type="match status" value="1"/>
</dbReference>
<comment type="similarity">
    <text evidence="2">Belongs to the cysteine synthase/cystathionine beta-synthase family.</text>
</comment>
<feature type="region of interest" description="Disordered" evidence="4">
    <location>
        <begin position="1"/>
        <end position="76"/>
    </location>
</feature>
<dbReference type="PROSITE" id="PS00901">
    <property type="entry name" value="CYS_SYNTHASE"/>
    <property type="match status" value="1"/>
</dbReference>
<dbReference type="GO" id="GO:0006535">
    <property type="term" value="P:cysteine biosynthetic process from serine"/>
    <property type="evidence" value="ECO:0007669"/>
    <property type="project" value="InterPro"/>
</dbReference>
<dbReference type="SUPFAM" id="SSF53686">
    <property type="entry name" value="Tryptophan synthase beta subunit-like PLP-dependent enzymes"/>
    <property type="match status" value="1"/>
</dbReference>
<name>A0A2S4V067_9BASI</name>